<feature type="domain" description="DUF4268" evidence="1">
    <location>
        <begin position="169"/>
        <end position="303"/>
    </location>
</feature>
<dbReference type="RefSeq" id="WP_342128042.1">
    <property type="nucleotide sequence ID" value="NZ_JBCAUS010000008.1"/>
</dbReference>
<reference evidence="2 3" key="1">
    <citation type="submission" date="2024-04" db="EMBL/GenBank/DDBJ databases">
        <title>Methanococcoides sp. LMO-2.</title>
        <authorList>
            <person name="Liang L."/>
        </authorList>
    </citation>
    <scope>NUCLEOTIDE SEQUENCE [LARGE SCALE GENOMIC DNA]</scope>
    <source>
        <strain evidence="2 3">LMO-2</strain>
    </source>
</reference>
<dbReference type="InterPro" id="IPR011856">
    <property type="entry name" value="tRNA_endonuc-like_dom_sf"/>
</dbReference>
<evidence type="ECO:0000313" key="2">
    <source>
        <dbReference type="EMBL" id="MEL4306440.1"/>
    </source>
</evidence>
<protein>
    <submittedName>
        <fullName evidence="2">DUF4268 domain-containing protein</fullName>
    </submittedName>
</protein>
<dbReference type="Proteomes" id="UP001396646">
    <property type="component" value="Unassembled WGS sequence"/>
</dbReference>
<sequence length="310" mass="35812">MDIGKIEKVGIKDMWKREDSDFTPWLAKNLEILGREIEMELSFVQKEKRCGSFSLDILAKDENDNNVVIENQYGKSDHDHLGKLLTYLTGLDAKTAIWICEDGDEQHIQVIEWLNNNTPDDILFYLVKLEGLQIGNSMPAPHFSLIRAPSKTQKAFARAREEDVERYQLRREFWKELIQKSSSTMFGDKTPSKNNWIRASAGKSGLSYTYSITMNSASVELTIDNGKDSEELNKQRFDELHNNKNSIENIFMKPLDWNSVEGRKAYRIKWTTTKAGLKDRDKWDNLQAEMIHAMGRLEMALSNNIQNLRA</sequence>
<dbReference type="Pfam" id="PF14088">
    <property type="entry name" value="DUF4268"/>
    <property type="match status" value="1"/>
</dbReference>
<dbReference type="Gene3D" id="3.40.1350.10">
    <property type="match status" value="1"/>
</dbReference>
<dbReference type="InterPro" id="IPR025364">
    <property type="entry name" value="DUF4268"/>
</dbReference>
<name>A0ABU9KVL0_9EURY</name>
<organism evidence="2 3">
    <name type="scientific">Methanococcoides cohabitans</name>
    <dbReference type="NCBI Taxonomy" id="3136559"/>
    <lineage>
        <taxon>Archaea</taxon>
        <taxon>Methanobacteriati</taxon>
        <taxon>Methanobacteriota</taxon>
        <taxon>Stenosarchaea group</taxon>
        <taxon>Methanomicrobia</taxon>
        <taxon>Methanosarcinales</taxon>
        <taxon>Methanosarcinaceae</taxon>
        <taxon>Methanococcoides</taxon>
    </lineage>
</organism>
<dbReference type="EMBL" id="JBCAUS010000008">
    <property type="protein sequence ID" value="MEL4306440.1"/>
    <property type="molecule type" value="Genomic_DNA"/>
</dbReference>
<accession>A0ABU9KVL0</accession>
<evidence type="ECO:0000313" key="3">
    <source>
        <dbReference type="Proteomes" id="UP001396646"/>
    </source>
</evidence>
<gene>
    <name evidence="2" type="ORF">WOA13_11490</name>
</gene>
<proteinExistence type="predicted"/>
<evidence type="ECO:0000259" key="1">
    <source>
        <dbReference type="Pfam" id="PF14088"/>
    </source>
</evidence>
<comment type="caution">
    <text evidence="2">The sequence shown here is derived from an EMBL/GenBank/DDBJ whole genome shotgun (WGS) entry which is preliminary data.</text>
</comment>
<keyword evidence="3" id="KW-1185">Reference proteome</keyword>